<dbReference type="RefSeq" id="XP_030843269.1">
    <property type="nucleotide sequence ID" value="XM_030987409.1"/>
</dbReference>
<dbReference type="AlphaFoldDB" id="A0A7M7SZS1"/>
<organism evidence="3 4">
    <name type="scientific">Strongylocentrotus purpuratus</name>
    <name type="common">Purple sea urchin</name>
    <dbReference type="NCBI Taxonomy" id="7668"/>
    <lineage>
        <taxon>Eukaryota</taxon>
        <taxon>Metazoa</taxon>
        <taxon>Echinodermata</taxon>
        <taxon>Eleutherozoa</taxon>
        <taxon>Echinozoa</taxon>
        <taxon>Echinoidea</taxon>
        <taxon>Euechinoidea</taxon>
        <taxon>Echinacea</taxon>
        <taxon>Camarodonta</taxon>
        <taxon>Echinidea</taxon>
        <taxon>Strongylocentrotidae</taxon>
        <taxon>Strongylocentrotus</taxon>
    </lineage>
</organism>
<keyword evidence="4" id="KW-1185">Reference proteome</keyword>
<keyword evidence="2" id="KW-1133">Transmembrane helix</keyword>
<evidence type="ECO:0000313" key="4">
    <source>
        <dbReference type="Proteomes" id="UP000007110"/>
    </source>
</evidence>
<evidence type="ECO:0000256" key="1">
    <source>
        <dbReference type="SAM" id="MobiDB-lite"/>
    </source>
</evidence>
<dbReference type="GeneID" id="752282"/>
<name>A0A7M7SZS1_STRPU</name>
<dbReference type="OrthoDB" id="6220511at2759"/>
<dbReference type="InParanoid" id="A0A7M7SZS1"/>
<dbReference type="SUPFAM" id="SSF50199">
    <property type="entry name" value="Staphylococcal nuclease"/>
    <property type="match status" value="1"/>
</dbReference>
<sequence length="319" mass="35015">MASGNSPSSLIASKESSLPSSSSLPSTSSSQSPTSPIVTQPQTPCPPRVAMKTDDLISPQPINIFGQVTDFLDRHLQALRICVALLGVTGIVIIGRSIRVMKTFRAAADIPEEFIRKQMTLRGKVRGHQDHQLLVEHLPIIRGMMAGTKKGKRDSFLPVCLAGVHVSEGGLTHLVTMTPVASLIRFRLLAVNEARQLECIVTRRKNFVSSLMVNESLVRQGFARVKPAHPSVALHPTTLRLIQRLSKAELHAEKKAKGIWAKPPLRERMNERAREMKDGLKERLVSTMTPFTVGMNAIKAAGARVGAIIRWPKKRSKNG</sequence>
<proteinExistence type="predicted"/>
<keyword evidence="2" id="KW-0812">Transmembrane</keyword>
<keyword evidence="2" id="KW-0472">Membrane</keyword>
<dbReference type="KEGG" id="spu:752282"/>
<accession>A0A7M7SZS1</accession>
<feature type="region of interest" description="Disordered" evidence="1">
    <location>
        <begin position="1"/>
        <end position="52"/>
    </location>
</feature>
<dbReference type="FunCoup" id="A0A7M7SZS1">
    <property type="interactions" value="703"/>
</dbReference>
<feature type="transmembrane region" description="Helical" evidence="2">
    <location>
        <begin position="78"/>
        <end position="95"/>
    </location>
</feature>
<dbReference type="OMA" id="ARQLECI"/>
<reference evidence="4" key="1">
    <citation type="submission" date="2015-02" db="EMBL/GenBank/DDBJ databases">
        <title>Genome sequencing for Strongylocentrotus purpuratus.</title>
        <authorList>
            <person name="Murali S."/>
            <person name="Liu Y."/>
            <person name="Vee V."/>
            <person name="English A."/>
            <person name="Wang M."/>
            <person name="Skinner E."/>
            <person name="Han Y."/>
            <person name="Muzny D.M."/>
            <person name="Worley K.C."/>
            <person name="Gibbs R.A."/>
        </authorList>
    </citation>
    <scope>NUCLEOTIDE SEQUENCE</scope>
</reference>
<reference evidence="3" key="2">
    <citation type="submission" date="2021-01" db="UniProtKB">
        <authorList>
            <consortium name="EnsemblMetazoa"/>
        </authorList>
    </citation>
    <scope>IDENTIFICATION</scope>
</reference>
<evidence type="ECO:0000313" key="3">
    <source>
        <dbReference type="EnsemblMetazoa" id="XP_030843269"/>
    </source>
</evidence>
<evidence type="ECO:0000256" key="2">
    <source>
        <dbReference type="SAM" id="Phobius"/>
    </source>
</evidence>
<dbReference type="Gene3D" id="2.40.50.90">
    <property type="match status" value="1"/>
</dbReference>
<protein>
    <submittedName>
        <fullName evidence="3">Uncharacterized protein</fullName>
    </submittedName>
</protein>
<dbReference type="GO" id="GO:0005615">
    <property type="term" value="C:extracellular space"/>
    <property type="evidence" value="ECO:0000318"/>
    <property type="project" value="GO_Central"/>
</dbReference>
<dbReference type="InterPro" id="IPR035437">
    <property type="entry name" value="SNase_OB-fold_sf"/>
</dbReference>
<dbReference type="EnsemblMetazoa" id="XM_030987409">
    <property type="protein sequence ID" value="XP_030843269"/>
    <property type="gene ID" value="LOC752282"/>
</dbReference>
<dbReference type="Proteomes" id="UP000007110">
    <property type="component" value="Unassembled WGS sequence"/>
</dbReference>
<feature type="compositionally biased region" description="Low complexity" evidence="1">
    <location>
        <begin position="1"/>
        <end position="42"/>
    </location>
</feature>